<feature type="domain" description="Trs120/TRAPPC9 TPR region" evidence="5">
    <location>
        <begin position="368"/>
        <end position="667"/>
    </location>
</feature>
<evidence type="ECO:0000259" key="7">
    <source>
        <dbReference type="Pfam" id="PF26282"/>
    </source>
</evidence>
<dbReference type="InterPro" id="IPR058567">
    <property type="entry name" value="Ig_TRAPPC9_Trs120_3rd"/>
</dbReference>
<feature type="compositionally biased region" description="Polar residues" evidence="3">
    <location>
        <begin position="261"/>
        <end position="280"/>
    </location>
</feature>
<dbReference type="Pfam" id="PF26251">
    <property type="entry name" value="TPR_TRAPPC9-Trs120"/>
    <property type="match status" value="1"/>
</dbReference>
<gene>
    <name evidence="8" type="ORF">BD410DRAFT_762504</name>
</gene>
<dbReference type="Pfam" id="PF26254">
    <property type="entry name" value="Ig_TRAPPC9-Trs120_1st"/>
    <property type="match status" value="1"/>
</dbReference>
<evidence type="ECO:0000313" key="8">
    <source>
        <dbReference type="EMBL" id="TDL27497.1"/>
    </source>
</evidence>
<dbReference type="Pfam" id="PF08626">
    <property type="entry name" value="TRAPPC9-Trs120"/>
    <property type="match status" value="1"/>
</dbReference>
<evidence type="ECO:0000259" key="5">
    <source>
        <dbReference type="Pfam" id="PF26251"/>
    </source>
</evidence>
<dbReference type="Pfam" id="PF26280">
    <property type="entry name" value="Ig_TRAPPC9-Trs120_2nd"/>
    <property type="match status" value="1"/>
</dbReference>
<dbReference type="Proteomes" id="UP000294933">
    <property type="component" value="Unassembled WGS sequence"/>
</dbReference>
<dbReference type="STRING" id="50990.A0A4Y7QIN5"/>
<feature type="domain" description="Trs120/TRAPPC9 third Ig-like" evidence="7">
    <location>
        <begin position="1027"/>
        <end position="1190"/>
    </location>
</feature>
<name>A0A4Y7QIN5_9AGAM</name>
<dbReference type="InterPro" id="IPR058565">
    <property type="entry name" value="Ig_TRAPPC9_Trs120_1st"/>
</dbReference>
<dbReference type="PANTHER" id="PTHR21512">
    <property type="entry name" value="TRAFFICKING PROTEIN PARTICLE COMPLEX SUBUNIT 9"/>
    <property type="match status" value="1"/>
</dbReference>
<evidence type="ECO:0000259" key="4">
    <source>
        <dbReference type="Pfam" id="PF08626"/>
    </source>
</evidence>
<proteinExistence type="predicted"/>
<dbReference type="OrthoDB" id="27962at2759"/>
<dbReference type="InterPro" id="IPR058564">
    <property type="entry name" value="TPR_TRAPPC9_Trs120"/>
</dbReference>
<organism evidence="8 9">
    <name type="scientific">Rickenella mellea</name>
    <dbReference type="NCBI Taxonomy" id="50990"/>
    <lineage>
        <taxon>Eukaryota</taxon>
        <taxon>Fungi</taxon>
        <taxon>Dikarya</taxon>
        <taxon>Basidiomycota</taxon>
        <taxon>Agaricomycotina</taxon>
        <taxon>Agaricomycetes</taxon>
        <taxon>Hymenochaetales</taxon>
        <taxon>Rickenellaceae</taxon>
        <taxon>Rickenella</taxon>
    </lineage>
</organism>
<dbReference type="GO" id="GO:0005802">
    <property type="term" value="C:trans-Golgi network"/>
    <property type="evidence" value="ECO:0007669"/>
    <property type="project" value="TreeGrafter"/>
</dbReference>
<dbReference type="Pfam" id="PF26282">
    <property type="entry name" value="Ig_TRAPPC9-Trs120_3rd"/>
    <property type="match status" value="1"/>
</dbReference>
<dbReference type="PANTHER" id="PTHR21512:SF5">
    <property type="entry name" value="TRAFFICKING PROTEIN PARTICLE COMPLEX SUBUNIT 9"/>
    <property type="match status" value="1"/>
</dbReference>
<evidence type="ECO:0000256" key="1">
    <source>
        <dbReference type="ARBA" id="ARBA00004555"/>
    </source>
</evidence>
<keyword evidence="2" id="KW-0333">Golgi apparatus</keyword>
<keyword evidence="9" id="KW-1185">Reference proteome</keyword>
<dbReference type="InterPro" id="IPR013935">
    <property type="entry name" value="Trs120_TRAPPC9"/>
</dbReference>
<feature type="region of interest" description="Disordered" evidence="3">
    <location>
        <begin position="231"/>
        <end position="285"/>
    </location>
</feature>
<dbReference type="InterPro" id="IPR058563">
    <property type="entry name" value="Trs120_TRAPPC9_N"/>
</dbReference>
<evidence type="ECO:0008006" key="10">
    <source>
        <dbReference type="Google" id="ProtNLM"/>
    </source>
</evidence>
<sequence>MDVQAFASLAQIRILLLPVGSIRKTVFEKWAKEISEFDQIRLLDVPVDTKDDRGRFMPNPLSAGYLHLSFSRHPPIKSQSALSVFRISQFPLGIVGIADYSQKEDLSSSLSQFNSSFSDQFLGASYLPLARKCFAFEDVDGQPTSNPEDTPGVVFIPSVMGNKKLYIGTLLAELCSNILGELSIMLSTFESPPGIDLLNSSILPTFPPEEHRPSVGAPRPKFVLPVQSSQPELSVSSASQTRSSTTPALKRILTEPGMGSDSLSKIHVSSMSGPSKTRISGTGLPGPNGRFSKILGDCHLLAGRTIDAVSSYNEAIVSLRSQPDAIWHASALEGLATAGVLDAWSAAQGLNSSFSNAKEPWTEFAEELSQAVTMYSKATPSPEEGLQYTHLAFLYVTAVMRHAGLLFSVWSAKGWGPLAFMTMLHPGPHPYLPPTITPAISQASFHLDRMSAISGIQRSEISAVLVQLHGPWLLHLGSRERVAVLEAAAGIFSCLGYQRKEAYLVREIVGCILDLIVCGREESDAGRYSALGFQDDGSLGSSQVGIRDNENTSGNDSILRLVRYVCETHGVNLSSVRCHTGSGSNAMLPSFVEDGHMSSDAKLIGWPELQIGIVREALAVAEALPDYPAVALFSLSALKSLHHVLDAEDQYHLHITASRASATARRRGQEQVFEYWSGNPLVGIEMLRVPFGRLPIERPVSELQSLSQKVGFTLPGQADPFLYNPRRLVGAKQAVVVQMETLEFVVTVQNPYCFTLELLAISLSTTGVPFESKEIPVAIPSNSVHSVTLSGKALAAGVLVVRGCMIQAADGVKQEFGLPISDDKDTNYLRAVDGVVNATIFDARPKKQYRKEDATLSKRLTPSTVRFMELKVVPEQPMLRIRRTSITHGALMLYNGETSTIRLTLENVSSIPVDFLKLTFHDSTKAHFEEALADGGLSVFDSYEAGYNLIHRPAFWWWEGGSKQSHVQPGKEAVISICCRGKSGCTEGMVQISYSHLNSEGSTGDVFCTRQLLYPVQVTVYQMLECRAMDLLPHTRVKAISGGMRDDVEQLKALLQCEDAGYSLFTVDVRNTYGIPFEVSFIHESEETETTSTSQIVSPGSTHRFILPLKRFILPASVTSSPIPSLTDKQFVVGKANLSAEEESIQRELFWYREELFKRVKGRWREASGSRHGELSLRGQRLTLPMLKALRTETVRIEIALSSQSESEDTEKQLDDIVNARHTVKPNDFVFLRSRLSNLSASSIAMTLSLGLTPSEHVIYNGDISNIPVGRLDGGSSKDIVTVLCFTAEGRYDITSQAWMSDGTLDRTWVGEGVVQVIARSGT</sequence>
<protein>
    <recommendedName>
        <fullName evidence="10">Trs120-domain-containing protein</fullName>
    </recommendedName>
</protein>
<feature type="compositionally biased region" description="Low complexity" evidence="3">
    <location>
        <begin position="234"/>
        <end position="246"/>
    </location>
</feature>
<accession>A0A4Y7QIN5</accession>
<evidence type="ECO:0000256" key="2">
    <source>
        <dbReference type="ARBA" id="ARBA00023034"/>
    </source>
</evidence>
<comment type="subcellular location">
    <subcellularLocation>
        <location evidence="1">Golgi apparatus</location>
    </subcellularLocation>
</comment>
<feature type="domain" description="Trs120/TRAPPC9 first Ig-like" evidence="6">
    <location>
        <begin position="682"/>
        <end position="875"/>
    </location>
</feature>
<dbReference type="VEuPathDB" id="FungiDB:BD410DRAFT_762504"/>
<evidence type="ECO:0000259" key="6">
    <source>
        <dbReference type="Pfam" id="PF26254"/>
    </source>
</evidence>
<feature type="domain" description="Trs120/TRAPPC9 N-terminal" evidence="4">
    <location>
        <begin position="8"/>
        <end position="347"/>
    </location>
</feature>
<dbReference type="EMBL" id="ML170159">
    <property type="protein sequence ID" value="TDL27497.1"/>
    <property type="molecule type" value="Genomic_DNA"/>
</dbReference>
<reference evidence="8 9" key="1">
    <citation type="submission" date="2018-06" db="EMBL/GenBank/DDBJ databases">
        <title>A transcriptomic atlas of mushroom development highlights an independent origin of complex multicellularity.</title>
        <authorList>
            <consortium name="DOE Joint Genome Institute"/>
            <person name="Krizsan K."/>
            <person name="Almasi E."/>
            <person name="Merenyi Z."/>
            <person name="Sahu N."/>
            <person name="Viragh M."/>
            <person name="Koszo T."/>
            <person name="Mondo S."/>
            <person name="Kiss B."/>
            <person name="Balint B."/>
            <person name="Kues U."/>
            <person name="Barry K."/>
            <person name="Hegedus J.C."/>
            <person name="Henrissat B."/>
            <person name="Johnson J."/>
            <person name="Lipzen A."/>
            <person name="Ohm R."/>
            <person name="Nagy I."/>
            <person name="Pangilinan J."/>
            <person name="Yan J."/>
            <person name="Xiong Y."/>
            <person name="Grigoriev I.V."/>
            <person name="Hibbett D.S."/>
            <person name="Nagy L.G."/>
        </authorList>
    </citation>
    <scope>NUCLEOTIDE SEQUENCE [LARGE SCALE GENOMIC DNA]</scope>
    <source>
        <strain evidence="8 9">SZMC22713</strain>
    </source>
</reference>
<evidence type="ECO:0000313" key="9">
    <source>
        <dbReference type="Proteomes" id="UP000294933"/>
    </source>
</evidence>
<evidence type="ECO:0000256" key="3">
    <source>
        <dbReference type="SAM" id="MobiDB-lite"/>
    </source>
</evidence>